<accession>A0ABU2FFH5</accession>
<dbReference type="EMBL" id="JAMQON010000005">
    <property type="protein sequence ID" value="MDS0260989.1"/>
    <property type="molecule type" value="Genomic_DNA"/>
</dbReference>
<keyword evidence="4" id="KW-0732">Signal</keyword>
<sequence length="455" mass="49919">MGVLEGLFGVDSNGAVQPKLVSDWSRSDGDTRWEFTLRDDVTLHDGSALGADAVVFSLERAFSTSGSRLSGLPIDAVEAADDRTVAVTTSEPLASLPGQLTRPPAGIISPDSANGDGEVESAIATGPFQVDSWQPDSQLAVTKHDGYHGTVPTLERAVLERVQDPQTRMLKLQNDELALATNLPSSEASTLGHESGLTLHRNEGPGTQILVFNTDRQPLSDRRVRQAMLYAIDRNAIVDSVLEGIGSPAHAPWDSERIDWSADDLQTYEHDAEQAATLLSEAGWEQDGDVRRKDGQDLQITLWTYNDRPTLSDVVTVLQSQLGTVGFDIEVRVTEWGALNEAKQNGDFDVFAGFWTFYRSPPDPDTLTNFYHSEQNILDSPYQNAEVDELLESGRTTFDESERAEMYNEVQEIVMTDVPVGFLTRQTKVNGTQSSVTGYDPNPITFDQGLQDISR</sequence>
<dbReference type="InterPro" id="IPR000914">
    <property type="entry name" value="SBP_5_dom"/>
</dbReference>
<evidence type="ECO:0000256" key="3">
    <source>
        <dbReference type="ARBA" id="ARBA00022448"/>
    </source>
</evidence>
<feature type="domain" description="Solute-binding protein family 5" evidence="5">
    <location>
        <begin position="16"/>
        <end position="375"/>
    </location>
</feature>
<dbReference type="RefSeq" id="WP_310920774.1">
    <property type="nucleotide sequence ID" value="NZ_JAMQON010000005.1"/>
</dbReference>
<dbReference type="CDD" id="cd08490">
    <property type="entry name" value="PBP2_NikA_DppA_OppA_like_3"/>
    <property type="match status" value="1"/>
</dbReference>
<organism evidence="6 7">
    <name type="scientific">Haloarcula saliterrae</name>
    <dbReference type="NCBI Taxonomy" id="2950534"/>
    <lineage>
        <taxon>Archaea</taxon>
        <taxon>Methanobacteriati</taxon>
        <taxon>Methanobacteriota</taxon>
        <taxon>Stenosarchaea group</taxon>
        <taxon>Halobacteria</taxon>
        <taxon>Halobacteriales</taxon>
        <taxon>Haloarculaceae</taxon>
        <taxon>Haloarcula</taxon>
    </lineage>
</organism>
<evidence type="ECO:0000313" key="6">
    <source>
        <dbReference type="EMBL" id="MDS0260989.1"/>
    </source>
</evidence>
<dbReference type="PANTHER" id="PTHR30290">
    <property type="entry name" value="PERIPLASMIC BINDING COMPONENT OF ABC TRANSPORTER"/>
    <property type="match status" value="1"/>
</dbReference>
<dbReference type="Gene3D" id="3.10.105.10">
    <property type="entry name" value="Dipeptide-binding Protein, Domain 3"/>
    <property type="match status" value="1"/>
</dbReference>
<reference evidence="6 7" key="1">
    <citation type="submission" date="2022-06" db="EMBL/GenBank/DDBJ databases">
        <title>Haloarcula sp. a new haloarchaeum isolate from saline soil.</title>
        <authorList>
            <person name="Strakova D."/>
            <person name="Galisteo C."/>
            <person name="Sanchez-Porro C."/>
            <person name="Ventosa A."/>
        </authorList>
    </citation>
    <scope>NUCLEOTIDE SEQUENCE [LARGE SCALE GENOMIC DNA]</scope>
    <source>
        <strain evidence="6 7">S1CR25-12</strain>
    </source>
</reference>
<evidence type="ECO:0000259" key="5">
    <source>
        <dbReference type="Pfam" id="PF00496"/>
    </source>
</evidence>
<protein>
    <submittedName>
        <fullName evidence="6">ABC transporter substrate-binding protein</fullName>
    </submittedName>
</protein>
<keyword evidence="3" id="KW-0813">Transport</keyword>
<dbReference type="SUPFAM" id="SSF53850">
    <property type="entry name" value="Periplasmic binding protein-like II"/>
    <property type="match status" value="1"/>
</dbReference>
<comment type="similarity">
    <text evidence="2">Belongs to the bacterial solute-binding protein 5 family.</text>
</comment>
<dbReference type="Gene3D" id="3.40.190.10">
    <property type="entry name" value="Periplasmic binding protein-like II"/>
    <property type="match status" value="1"/>
</dbReference>
<dbReference type="PANTHER" id="PTHR30290:SF10">
    <property type="entry name" value="PERIPLASMIC OLIGOPEPTIDE-BINDING PROTEIN-RELATED"/>
    <property type="match status" value="1"/>
</dbReference>
<dbReference type="InterPro" id="IPR039424">
    <property type="entry name" value="SBP_5"/>
</dbReference>
<comment type="caution">
    <text evidence="6">The sequence shown here is derived from an EMBL/GenBank/DDBJ whole genome shotgun (WGS) entry which is preliminary data.</text>
</comment>
<dbReference type="Proteomes" id="UP001259659">
    <property type="component" value="Unassembled WGS sequence"/>
</dbReference>
<gene>
    <name evidence="6" type="ORF">NDI56_16430</name>
</gene>
<proteinExistence type="inferred from homology"/>
<evidence type="ECO:0000256" key="4">
    <source>
        <dbReference type="ARBA" id="ARBA00022729"/>
    </source>
</evidence>
<name>A0ABU2FFH5_9EURY</name>
<keyword evidence="7" id="KW-1185">Reference proteome</keyword>
<dbReference type="InterPro" id="IPR030678">
    <property type="entry name" value="Peptide/Ni-bd"/>
</dbReference>
<dbReference type="Pfam" id="PF00496">
    <property type="entry name" value="SBP_bac_5"/>
    <property type="match status" value="1"/>
</dbReference>
<evidence type="ECO:0000256" key="1">
    <source>
        <dbReference type="ARBA" id="ARBA00004196"/>
    </source>
</evidence>
<comment type="subcellular location">
    <subcellularLocation>
        <location evidence="1">Cell envelope</location>
    </subcellularLocation>
</comment>
<evidence type="ECO:0000256" key="2">
    <source>
        <dbReference type="ARBA" id="ARBA00005695"/>
    </source>
</evidence>
<evidence type="ECO:0000313" key="7">
    <source>
        <dbReference type="Proteomes" id="UP001259659"/>
    </source>
</evidence>
<dbReference type="PIRSF" id="PIRSF002741">
    <property type="entry name" value="MppA"/>
    <property type="match status" value="1"/>
</dbReference>